<feature type="region of interest" description="Disordered" evidence="1">
    <location>
        <begin position="1"/>
        <end position="29"/>
    </location>
</feature>
<sequence>MSWPIDEERPGVSPGGAPGDPARGPRPSLGQRLGHLLVGLIVISGLVGALLLARPALDVEHGSAPDAPEAADNR</sequence>
<gene>
    <name evidence="3" type="ORF">D7294_23035</name>
</gene>
<feature type="compositionally biased region" description="Low complexity" evidence="1">
    <location>
        <begin position="19"/>
        <end position="29"/>
    </location>
</feature>
<keyword evidence="4" id="KW-1185">Reference proteome</keyword>
<feature type="transmembrane region" description="Helical" evidence="2">
    <location>
        <begin position="33"/>
        <end position="53"/>
    </location>
</feature>
<evidence type="ECO:0000313" key="3">
    <source>
        <dbReference type="EMBL" id="RKN38711.1"/>
    </source>
</evidence>
<feature type="compositionally biased region" description="Basic and acidic residues" evidence="1">
    <location>
        <begin position="1"/>
        <end position="10"/>
    </location>
</feature>
<evidence type="ECO:0000313" key="4">
    <source>
        <dbReference type="Proteomes" id="UP000272474"/>
    </source>
</evidence>
<keyword evidence="2" id="KW-1133">Transmembrane helix</keyword>
<comment type="caution">
    <text evidence="3">The sequence shown here is derived from an EMBL/GenBank/DDBJ whole genome shotgun (WGS) entry which is preliminary data.</text>
</comment>
<dbReference type="RefSeq" id="WP_120682849.1">
    <property type="nucleotide sequence ID" value="NZ_RBAL01000016.1"/>
</dbReference>
<evidence type="ECO:0000256" key="2">
    <source>
        <dbReference type="SAM" id="Phobius"/>
    </source>
</evidence>
<keyword evidence="2" id="KW-0472">Membrane</keyword>
<accession>A0A3A9YRI0</accession>
<reference evidence="3 4" key="1">
    <citation type="journal article" date="2014" name="Int. J. Syst. Evol. Microbiol.">
        <title>Streptomyces hoynatensis sp. nov., isolated from deep marine sediment.</title>
        <authorList>
            <person name="Veyisoglu A."/>
            <person name="Sahin N."/>
        </authorList>
    </citation>
    <scope>NUCLEOTIDE SEQUENCE [LARGE SCALE GENOMIC DNA]</scope>
    <source>
        <strain evidence="3 4">KCTC 29097</strain>
    </source>
</reference>
<evidence type="ECO:0000256" key="1">
    <source>
        <dbReference type="SAM" id="MobiDB-lite"/>
    </source>
</evidence>
<dbReference type="Proteomes" id="UP000272474">
    <property type="component" value="Unassembled WGS sequence"/>
</dbReference>
<name>A0A3A9YRI0_9ACTN</name>
<proteinExistence type="predicted"/>
<protein>
    <submittedName>
        <fullName evidence="3">Uncharacterized protein</fullName>
    </submittedName>
</protein>
<dbReference type="EMBL" id="RBAL01000016">
    <property type="protein sequence ID" value="RKN38711.1"/>
    <property type="molecule type" value="Genomic_DNA"/>
</dbReference>
<dbReference type="AlphaFoldDB" id="A0A3A9YRI0"/>
<organism evidence="3 4">
    <name type="scientific">Streptomyces hoynatensis</name>
    <dbReference type="NCBI Taxonomy" id="1141874"/>
    <lineage>
        <taxon>Bacteria</taxon>
        <taxon>Bacillati</taxon>
        <taxon>Actinomycetota</taxon>
        <taxon>Actinomycetes</taxon>
        <taxon>Kitasatosporales</taxon>
        <taxon>Streptomycetaceae</taxon>
        <taxon>Streptomyces</taxon>
    </lineage>
</organism>
<keyword evidence="2" id="KW-0812">Transmembrane</keyword>